<dbReference type="InterPro" id="IPR003593">
    <property type="entry name" value="AAA+_ATPase"/>
</dbReference>
<evidence type="ECO:0000256" key="3">
    <source>
        <dbReference type="ARBA" id="ARBA00022448"/>
    </source>
</evidence>
<dbReference type="RefSeq" id="WP_128625774.1">
    <property type="nucleotide sequence ID" value="NZ_RKST01000001.1"/>
</dbReference>
<dbReference type="InterPro" id="IPR050388">
    <property type="entry name" value="ABC_Ni/Peptide_Import"/>
</dbReference>
<evidence type="ECO:0000256" key="6">
    <source>
        <dbReference type="ARBA" id="ARBA00022840"/>
    </source>
</evidence>
<keyword evidence="10" id="KW-1185">Reference proteome</keyword>
<evidence type="ECO:0000256" key="2">
    <source>
        <dbReference type="ARBA" id="ARBA00005417"/>
    </source>
</evidence>
<proteinExistence type="inferred from homology"/>
<dbReference type="CDD" id="cd03257">
    <property type="entry name" value="ABC_NikE_OppD_transporters"/>
    <property type="match status" value="1"/>
</dbReference>
<keyword evidence="6 9" id="KW-0067">ATP-binding</keyword>
<dbReference type="InterPro" id="IPR003439">
    <property type="entry name" value="ABC_transporter-like_ATP-bd"/>
</dbReference>
<dbReference type="GO" id="GO:0015833">
    <property type="term" value="P:peptide transport"/>
    <property type="evidence" value="ECO:0007669"/>
    <property type="project" value="InterPro"/>
</dbReference>
<evidence type="ECO:0000256" key="5">
    <source>
        <dbReference type="ARBA" id="ARBA00022741"/>
    </source>
</evidence>
<dbReference type="Proteomes" id="UP000281647">
    <property type="component" value="Unassembled WGS sequence"/>
</dbReference>
<evidence type="ECO:0000256" key="7">
    <source>
        <dbReference type="ARBA" id="ARBA00023136"/>
    </source>
</evidence>
<accession>A0A432VBL9</accession>
<dbReference type="GO" id="GO:0016887">
    <property type="term" value="F:ATP hydrolysis activity"/>
    <property type="evidence" value="ECO:0007669"/>
    <property type="project" value="InterPro"/>
</dbReference>
<keyword evidence="7" id="KW-0472">Membrane</keyword>
<dbReference type="InterPro" id="IPR027417">
    <property type="entry name" value="P-loop_NTPase"/>
</dbReference>
<dbReference type="PANTHER" id="PTHR43297:SF2">
    <property type="entry name" value="DIPEPTIDE TRANSPORT ATP-BINDING PROTEIN DPPD"/>
    <property type="match status" value="1"/>
</dbReference>
<keyword evidence="4" id="KW-1003">Cell membrane</keyword>
<dbReference type="AlphaFoldDB" id="A0A432VBL9"/>
<dbReference type="Gene3D" id="3.40.50.300">
    <property type="entry name" value="P-loop containing nucleotide triphosphate hydrolases"/>
    <property type="match status" value="1"/>
</dbReference>
<gene>
    <name evidence="9" type="ORF">EET67_01120</name>
</gene>
<keyword evidence="5" id="KW-0547">Nucleotide-binding</keyword>
<dbReference type="InterPro" id="IPR013563">
    <property type="entry name" value="Oligopep_ABC_C"/>
</dbReference>
<evidence type="ECO:0000313" key="10">
    <source>
        <dbReference type="Proteomes" id="UP000281647"/>
    </source>
</evidence>
<dbReference type="GO" id="GO:0055085">
    <property type="term" value="P:transmembrane transport"/>
    <property type="evidence" value="ECO:0007669"/>
    <property type="project" value="UniProtKB-ARBA"/>
</dbReference>
<dbReference type="GO" id="GO:0005886">
    <property type="term" value="C:plasma membrane"/>
    <property type="evidence" value="ECO:0007669"/>
    <property type="project" value="UniProtKB-SubCell"/>
</dbReference>
<comment type="subcellular location">
    <subcellularLocation>
        <location evidence="1">Cell inner membrane</location>
        <topology evidence="1">Peripheral membrane protein</topology>
    </subcellularLocation>
</comment>
<dbReference type="FunFam" id="3.40.50.300:FF:000016">
    <property type="entry name" value="Oligopeptide ABC transporter ATP-binding component"/>
    <property type="match status" value="1"/>
</dbReference>
<dbReference type="NCBIfam" id="TIGR01727">
    <property type="entry name" value="oligo_HPY"/>
    <property type="match status" value="1"/>
</dbReference>
<dbReference type="Pfam" id="PF00005">
    <property type="entry name" value="ABC_tran"/>
    <property type="match status" value="1"/>
</dbReference>
<organism evidence="9 10">
    <name type="scientific">Borborobacter arsenicus</name>
    <dbReference type="NCBI Taxonomy" id="1851146"/>
    <lineage>
        <taxon>Bacteria</taxon>
        <taxon>Pseudomonadati</taxon>
        <taxon>Pseudomonadota</taxon>
        <taxon>Alphaproteobacteria</taxon>
        <taxon>Hyphomicrobiales</taxon>
        <taxon>Phyllobacteriaceae</taxon>
        <taxon>Borborobacter</taxon>
    </lineage>
</organism>
<comment type="similarity">
    <text evidence="2">Belongs to the ABC transporter superfamily.</text>
</comment>
<dbReference type="SUPFAM" id="SSF52540">
    <property type="entry name" value="P-loop containing nucleoside triphosphate hydrolases"/>
    <property type="match status" value="1"/>
</dbReference>
<dbReference type="PROSITE" id="PS50893">
    <property type="entry name" value="ABC_TRANSPORTER_2"/>
    <property type="match status" value="1"/>
</dbReference>
<dbReference type="GO" id="GO:0005524">
    <property type="term" value="F:ATP binding"/>
    <property type="evidence" value="ECO:0007669"/>
    <property type="project" value="UniProtKB-KW"/>
</dbReference>
<dbReference type="Pfam" id="PF08352">
    <property type="entry name" value="oligo_HPY"/>
    <property type="match status" value="1"/>
</dbReference>
<comment type="caution">
    <text evidence="9">The sequence shown here is derived from an EMBL/GenBank/DDBJ whole genome shotgun (WGS) entry which is preliminary data.</text>
</comment>
<dbReference type="SMART" id="SM00382">
    <property type="entry name" value="AAA"/>
    <property type="match status" value="1"/>
</dbReference>
<feature type="domain" description="ABC transporter" evidence="8">
    <location>
        <begin position="7"/>
        <end position="255"/>
    </location>
</feature>
<dbReference type="InterPro" id="IPR017871">
    <property type="entry name" value="ABC_transporter-like_CS"/>
</dbReference>
<evidence type="ECO:0000256" key="4">
    <source>
        <dbReference type="ARBA" id="ARBA00022475"/>
    </source>
</evidence>
<dbReference type="EMBL" id="RKST01000001">
    <property type="protein sequence ID" value="RUM99534.1"/>
    <property type="molecule type" value="Genomic_DNA"/>
</dbReference>
<evidence type="ECO:0000313" key="9">
    <source>
        <dbReference type="EMBL" id="RUM99534.1"/>
    </source>
</evidence>
<evidence type="ECO:0000256" key="1">
    <source>
        <dbReference type="ARBA" id="ARBA00004417"/>
    </source>
</evidence>
<protein>
    <submittedName>
        <fullName evidence="9">ABC transporter ATP-binding protein</fullName>
    </submittedName>
</protein>
<name>A0A432VBL9_9HYPH</name>
<dbReference type="OrthoDB" id="9815712at2"/>
<dbReference type="PROSITE" id="PS00211">
    <property type="entry name" value="ABC_TRANSPORTER_1"/>
    <property type="match status" value="1"/>
</dbReference>
<reference evidence="9 10" key="1">
    <citation type="submission" date="2018-11" db="EMBL/GenBank/DDBJ databases">
        <title>Pseudaminobacter arsenicus sp. nov., an arsenic-resistant bacterium isolated from arsenic-rich aquifers.</title>
        <authorList>
            <person name="Mu Y."/>
        </authorList>
    </citation>
    <scope>NUCLEOTIDE SEQUENCE [LARGE SCALE GENOMIC DNA]</scope>
    <source>
        <strain evidence="9 10">CB3</strain>
    </source>
</reference>
<evidence type="ECO:0000259" key="8">
    <source>
        <dbReference type="PROSITE" id="PS50893"/>
    </source>
</evidence>
<sequence>MQPLLSIKDLRISFRSRTSQFAVLEDFDLDLQKGETVCLVGESGSGKTMTGLALMGLVPSPGFISNGAISFEGREMIAAGRNRAAEIRGKNIAMIFQEPMTALNPVFTIGEQIAEMLRYHEGLGRKAAIERAVELLRAVGIPEPEQRVHEYPHQISGGMRQRAMIAVALACSPQILIADEPTTALDVTVQAQILDLLEEVQERLGTTILLITHDMGVVADVADRVVVMYCGRKIEEGPAAEVLADPRHPYTSALLACIPRPDPEATTRMKLLDIPGIVPAASARPAGCAYAARCAFAFDKCRAERPPLFEVAEGRSAACWLASKEHSQ</sequence>
<keyword evidence="3" id="KW-0813">Transport</keyword>
<dbReference type="PANTHER" id="PTHR43297">
    <property type="entry name" value="OLIGOPEPTIDE TRANSPORT ATP-BINDING PROTEIN APPD"/>
    <property type="match status" value="1"/>
</dbReference>